<keyword evidence="6" id="KW-0256">Endoplasmic reticulum</keyword>
<protein>
    <recommendedName>
        <fullName evidence="3">Protein BIG1</fullName>
    </recommendedName>
</protein>
<dbReference type="GeneID" id="19196579"/>
<evidence type="ECO:0000256" key="8">
    <source>
        <dbReference type="ARBA" id="ARBA00023136"/>
    </source>
</evidence>
<feature type="domain" description="V-type proton ATPase subunit S1/VOA1 transmembrane" evidence="12">
    <location>
        <begin position="259"/>
        <end position="298"/>
    </location>
</feature>
<dbReference type="GO" id="GO:0005789">
    <property type="term" value="C:endoplasmic reticulum membrane"/>
    <property type="evidence" value="ECO:0007669"/>
    <property type="project" value="UniProtKB-SubCell"/>
</dbReference>
<evidence type="ECO:0000256" key="6">
    <source>
        <dbReference type="ARBA" id="ARBA00022824"/>
    </source>
</evidence>
<evidence type="ECO:0000256" key="7">
    <source>
        <dbReference type="ARBA" id="ARBA00022989"/>
    </source>
</evidence>
<keyword evidence="14" id="KW-1185">Reference proteome</keyword>
<comment type="subcellular location">
    <subcellularLocation>
        <location evidence="1">Endoplasmic reticulum membrane</location>
        <topology evidence="1">Single-pass type I membrane protein</topology>
    </subcellularLocation>
</comment>
<evidence type="ECO:0000256" key="1">
    <source>
        <dbReference type="ARBA" id="ARBA00004115"/>
    </source>
</evidence>
<name>W9W8N7_9EURO</name>
<evidence type="ECO:0000259" key="12">
    <source>
        <dbReference type="Pfam" id="PF20520"/>
    </source>
</evidence>
<dbReference type="PANTHER" id="PTHR28285:SF1">
    <property type="entry name" value="PROTEIN BIG1"/>
    <property type="match status" value="1"/>
</dbReference>
<evidence type="ECO:0000256" key="11">
    <source>
        <dbReference type="SAM" id="SignalP"/>
    </source>
</evidence>
<dbReference type="HOGENOM" id="CLU_062461_0_0_1"/>
<dbReference type="OrthoDB" id="9985059at2759"/>
<dbReference type="EMBL" id="AMGX01000029">
    <property type="protein sequence ID" value="EXJ61335.1"/>
    <property type="molecule type" value="Genomic_DNA"/>
</dbReference>
<dbReference type="Proteomes" id="UP000019471">
    <property type="component" value="Unassembled WGS sequence"/>
</dbReference>
<dbReference type="InterPro" id="IPR037654">
    <property type="entry name" value="Big1"/>
</dbReference>
<dbReference type="STRING" id="1182543.W9W8N7"/>
<evidence type="ECO:0000313" key="13">
    <source>
        <dbReference type="EMBL" id="EXJ61335.1"/>
    </source>
</evidence>
<keyword evidence="7 10" id="KW-1133">Transmembrane helix</keyword>
<keyword evidence="5 11" id="KW-0732">Signal</keyword>
<feature type="signal peptide" evidence="11">
    <location>
        <begin position="1"/>
        <end position="18"/>
    </location>
</feature>
<keyword evidence="9" id="KW-0961">Cell wall biogenesis/degradation</keyword>
<feature type="transmembrane region" description="Helical" evidence="10">
    <location>
        <begin position="266"/>
        <end position="296"/>
    </location>
</feature>
<sequence length="309" mass="33231">MRLFRLCALALAAECAHGYLDTTPFFMFSTSELLATTSHVQSAPVLTSDVALTLSSCPSDYYIIVSQPGVSTKDYSNSQRSTPFLAKALSPSQSRGSPVRSSLTVPDVFGRLDTSAWIDVLTTKCGVLVTSIDASREGGGIPTKDLTSSPRLLELVLPAPSAGLNRANDLSSNDAFLASVIDLLPTHNYTVLFMTSRSQDGMLVAQGAGETEAAEYDMDSQIQESMHLDLKRDLGVHAAANKTASNQTMIDGPLFDKYQFFTPGIFMGYLVGFLLLLILYVAISGVASLQVTYAAFDKEQGQLATKKQQ</sequence>
<dbReference type="InterPro" id="IPR046756">
    <property type="entry name" value="VAS1/VOA1_TM"/>
</dbReference>
<gene>
    <name evidence="13" type="ORF">A1O5_11893</name>
</gene>
<proteinExistence type="inferred from homology"/>
<organism evidence="13 14">
    <name type="scientific">Cladophialophora psammophila CBS 110553</name>
    <dbReference type="NCBI Taxonomy" id="1182543"/>
    <lineage>
        <taxon>Eukaryota</taxon>
        <taxon>Fungi</taxon>
        <taxon>Dikarya</taxon>
        <taxon>Ascomycota</taxon>
        <taxon>Pezizomycotina</taxon>
        <taxon>Eurotiomycetes</taxon>
        <taxon>Chaetothyriomycetidae</taxon>
        <taxon>Chaetothyriales</taxon>
        <taxon>Herpotrichiellaceae</taxon>
        <taxon>Cladophialophora</taxon>
    </lineage>
</organism>
<evidence type="ECO:0000256" key="2">
    <source>
        <dbReference type="ARBA" id="ARBA00008203"/>
    </source>
</evidence>
<comment type="caution">
    <text evidence="13">The sequence shown here is derived from an EMBL/GenBank/DDBJ whole genome shotgun (WGS) entry which is preliminary data.</text>
</comment>
<dbReference type="GO" id="GO:0009272">
    <property type="term" value="P:fungal-type cell wall biogenesis"/>
    <property type="evidence" value="ECO:0007669"/>
    <property type="project" value="TreeGrafter"/>
</dbReference>
<evidence type="ECO:0000256" key="5">
    <source>
        <dbReference type="ARBA" id="ARBA00022729"/>
    </source>
</evidence>
<dbReference type="Pfam" id="PF20520">
    <property type="entry name" value="Ac45-VOA1_TM"/>
    <property type="match status" value="1"/>
</dbReference>
<keyword evidence="4 10" id="KW-0812">Transmembrane</keyword>
<accession>W9W8N7</accession>
<dbReference type="PANTHER" id="PTHR28285">
    <property type="entry name" value="PROTEIN BIG1"/>
    <property type="match status" value="1"/>
</dbReference>
<dbReference type="RefSeq" id="XP_007750652.1">
    <property type="nucleotide sequence ID" value="XM_007752462.1"/>
</dbReference>
<evidence type="ECO:0000256" key="9">
    <source>
        <dbReference type="ARBA" id="ARBA00023316"/>
    </source>
</evidence>
<evidence type="ECO:0000256" key="4">
    <source>
        <dbReference type="ARBA" id="ARBA00022692"/>
    </source>
</evidence>
<dbReference type="AlphaFoldDB" id="W9W8N7"/>
<evidence type="ECO:0000256" key="10">
    <source>
        <dbReference type="SAM" id="Phobius"/>
    </source>
</evidence>
<dbReference type="eggNOG" id="ENOG502S6TD">
    <property type="taxonomic scope" value="Eukaryota"/>
</dbReference>
<dbReference type="GO" id="GO:0071555">
    <property type="term" value="P:cell wall organization"/>
    <property type="evidence" value="ECO:0007669"/>
    <property type="project" value="UniProtKB-KW"/>
</dbReference>
<comment type="similarity">
    <text evidence="2">Belongs to the BIG1 family.</text>
</comment>
<evidence type="ECO:0000313" key="14">
    <source>
        <dbReference type="Proteomes" id="UP000019471"/>
    </source>
</evidence>
<evidence type="ECO:0000256" key="3">
    <source>
        <dbReference type="ARBA" id="ARBA00022089"/>
    </source>
</evidence>
<dbReference type="GO" id="GO:0006078">
    <property type="term" value="P:(1-&gt;6)-beta-D-glucan biosynthetic process"/>
    <property type="evidence" value="ECO:0007669"/>
    <property type="project" value="TreeGrafter"/>
</dbReference>
<feature type="chain" id="PRO_5004930971" description="Protein BIG1" evidence="11">
    <location>
        <begin position="19"/>
        <end position="309"/>
    </location>
</feature>
<keyword evidence="8 10" id="KW-0472">Membrane</keyword>
<reference evidence="13 14" key="1">
    <citation type="submission" date="2013-03" db="EMBL/GenBank/DDBJ databases">
        <title>The Genome Sequence of Cladophialophora psammophila CBS 110553.</title>
        <authorList>
            <consortium name="The Broad Institute Genomics Platform"/>
            <person name="Cuomo C."/>
            <person name="de Hoog S."/>
            <person name="Gorbushina A."/>
            <person name="Walker B."/>
            <person name="Young S.K."/>
            <person name="Zeng Q."/>
            <person name="Gargeya S."/>
            <person name="Fitzgerald M."/>
            <person name="Haas B."/>
            <person name="Abouelleil A."/>
            <person name="Allen A.W."/>
            <person name="Alvarado L."/>
            <person name="Arachchi H.M."/>
            <person name="Berlin A.M."/>
            <person name="Chapman S.B."/>
            <person name="Gainer-Dewar J."/>
            <person name="Goldberg J."/>
            <person name="Griggs A."/>
            <person name="Gujja S."/>
            <person name="Hansen M."/>
            <person name="Howarth C."/>
            <person name="Imamovic A."/>
            <person name="Ireland A."/>
            <person name="Larimer J."/>
            <person name="McCowan C."/>
            <person name="Murphy C."/>
            <person name="Pearson M."/>
            <person name="Poon T.W."/>
            <person name="Priest M."/>
            <person name="Roberts A."/>
            <person name="Saif S."/>
            <person name="Shea T."/>
            <person name="Sisk P."/>
            <person name="Sykes S."/>
            <person name="Wortman J."/>
            <person name="Nusbaum C."/>
            <person name="Birren B."/>
        </authorList>
    </citation>
    <scope>NUCLEOTIDE SEQUENCE [LARGE SCALE GENOMIC DNA]</scope>
    <source>
        <strain evidence="13 14">CBS 110553</strain>
    </source>
</reference>